<dbReference type="OrthoDB" id="10035668at2759"/>
<keyword evidence="3" id="KW-1185">Reference proteome</keyword>
<dbReference type="EMBL" id="PYWC01000065">
    <property type="protein sequence ID" value="PWW74173.1"/>
    <property type="molecule type" value="Genomic_DNA"/>
</dbReference>
<feature type="domain" description="DDE-1" evidence="1">
    <location>
        <begin position="1"/>
        <end position="110"/>
    </location>
</feature>
<feature type="non-terminal residue" evidence="2">
    <location>
        <position position="1"/>
    </location>
</feature>
<accession>A0A317SII9</accession>
<reference evidence="2 3" key="1">
    <citation type="submission" date="2018-03" db="EMBL/GenBank/DDBJ databases">
        <title>Genomes of Pezizomycetes fungi and the evolution of truffles.</title>
        <authorList>
            <person name="Murat C."/>
            <person name="Payen T."/>
            <person name="Noel B."/>
            <person name="Kuo A."/>
            <person name="Martin F.M."/>
        </authorList>
    </citation>
    <scope>NUCLEOTIDE SEQUENCE [LARGE SCALE GENOMIC DNA]</scope>
    <source>
        <strain evidence="2">091103-1</strain>
    </source>
</reference>
<protein>
    <recommendedName>
        <fullName evidence="1">DDE-1 domain-containing protein</fullName>
    </recommendedName>
</protein>
<comment type="caution">
    <text evidence="2">The sequence shown here is derived from an EMBL/GenBank/DDBJ whole genome shotgun (WGS) entry which is preliminary data.</text>
</comment>
<dbReference type="Pfam" id="PF03184">
    <property type="entry name" value="DDE_1"/>
    <property type="match status" value="1"/>
</dbReference>
<dbReference type="Proteomes" id="UP000246991">
    <property type="component" value="Unassembled WGS sequence"/>
</dbReference>
<name>A0A317SII9_9PEZI</name>
<sequence length="111" mass="12947">IFKGKVVQRIWFTGDDILDCQIVTFSQGWTAKCIRLHWQKEIFLPETVYQNLSWRHTHVISLLGIDGYGNHVTIEFTWECEQNNIELLFLHAHSSNVLRCLGLGTFSTLRL</sequence>
<gene>
    <name evidence="2" type="ORF">C7212DRAFT_212617</name>
</gene>
<dbReference type="InterPro" id="IPR004875">
    <property type="entry name" value="DDE_SF_endonuclease_dom"/>
</dbReference>
<organism evidence="2 3">
    <name type="scientific">Tuber magnatum</name>
    <name type="common">white Piedmont truffle</name>
    <dbReference type="NCBI Taxonomy" id="42249"/>
    <lineage>
        <taxon>Eukaryota</taxon>
        <taxon>Fungi</taxon>
        <taxon>Dikarya</taxon>
        <taxon>Ascomycota</taxon>
        <taxon>Pezizomycotina</taxon>
        <taxon>Pezizomycetes</taxon>
        <taxon>Pezizales</taxon>
        <taxon>Tuberaceae</taxon>
        <taxon>Tuber</taxon>
    </lineage>
</organism>
<dbReference type="AlphaFoldDB" id="A0A317SII9"/>
<evidence type="ECO:0000313" key="3">
    <source>
        <dbReference type="Proteomes" id="UP000246991"/>
    </source>
</evidence>
<dbReference type="GO" id="GO:0003676">
    <property type="term" value="F:nucleic acid binding"/>
    <property type="evidence" value="ECO:0007669"/>
    <property type="project" value="InterPro"/>
</dbReference>
<evidence type="ECO:0000313" key="2">
    <source>
        <dbReference type="EMBL" id="PWW74173.1"/>
    </source>
</evidence>
<evidence type="ECO:0000259" key="1">
    <source>
        <dbReference type="Pfam" id="PF03184"/>
    </source>
</evidence>
<proteinExistence type="predicted"/>
<dbReference type="STRING" id="42249.A0A317SII9"/>